<dbReference type="AlphaFoldDB" id="A0A4Y4CPL0"/>
<comment type="caution">
    <text evidence="1">The sequence shown here is derived from an EMBL/GenBank/DDBJ whole genome shotgun (WGS) entry which is preliminary data.</text>
</comment>
<keyword evidence="2" id="KW-1185">Reference proteome</keyword>
<evidence type="ECO:0000313" key="2">
    <source>
        <dbReference type="Proteomes" id="UP000318422"/>
    </source>
</evidence>
<name>A0A4Y4CPL0_ZOORA</name>
<protein>
    <submittedName>
        <fullName evidence="1">Uncharacterized protein</fullName>
    </submittedName>
</protein>
<evidence type="ECO:0000313" key="1">
    <source>
        <dbReference type="EMBL" id="GEC94216.1"/>
    </source>
</evidence>
<dbReference type="Proteomes" id="UP000318422">
    <property type="component" value="Unassembled WGS sequence"/>
</dbReference>
<accession>A0A4Y4CPL0</accession>
<proteinExistence type="predicted"/>
<dbReference type="EMBL" id="BJNV01000004">
    <property type="protein sequence ID" value="GEC94216.1"/>
    <property type="molecule type" value="Genomic_DNA"/>
</dbReference>
<organism evidence="1 2">
    <name type="scientific">Zoogloea ramigera</name>
    <dbReference type="NCBI Taxonomy" id="350"/>
    <lineage>
        <taxon>Bacteria</taxon>
        <taxon>Pseudomonadati</taxon>
        <taxon>Pseudomonadota</taxon>
        <taxon>Betaproteobacteria</taxon>
        <taxon>Rhodocyclales</taxon>
        <taxon>Zoogloeaceae</taxon>
        <taxon>Zoogloea</taxon>
    </lineage>
</organism>
<sequence>MEFAFCGDGTWAVEVLDTPRLRLPFVPDAPGVSRPFGLRRHFIVSLSAGPLR</sequence>
<gene>
    <name evidence="1" type="ORF">ZRA01_02890</name>
</gene>
<reference evidence="1 2" key="1">
    <citation type="submission" date="2019-06" db="EMBL/GenBank/DDBJ databases">
        <title>Whole genome shotgun sequence of Zoogloea ramigera NBRC 15342.</title>
        <authorList>
            <person name="Hosoyama A."/>
            <person name="Uohara A."/>
            <person name="Ohji S."/>
            <person name="Ichikawa N."/>
        </authorList>
    </citation>
    <scope>NUCLEOTIDE SEQUENCE [LARGE SCALE GENOMIC DNA]</scope>
    <source>
        <strain evidence="1 2">NBRC 15342</strain>
    </source>
</reference>